<dbReference type="CDD" id="cd17990">
    <property type="entry name" value="DEXHc_HrpB"/>
    <property type="match status" value="1"/>
</dbReference>
<dbReference type="InterPro" id="IPR001650">
    <property type="entry name" value="Helicase_C-like"/>
</dbReference>
<dbReference type="InterPro" id="IPR027417">
    <property type="entry name" value="P-loop_NTPase"/>
</dbReference>
<evidence type="ECO:0000313" key="9">
    <source>
        <dbReference type="Proteomes" id="UP000189177"/>
    </source>
</evidence>
<dbReference type="InterPro" id="IPR014001">
    <property type="entry name" value="Helicase_ATP-bd"/>
</dbReference>
<dbReference type="PROSITE" id="PS51194">
    <property type="entry name" value="HELICASE_CTER"/>
    <property type="match status" value="1"/>
</dbReference>
<dbReference type="STRING" id="252474.B1A74_05935"/>
<dbReference type="CDD" id="cd18791">
    <property type="entry name" value="SF2_C_RHA"/>
    <property type="match status" value="1"/>
</dbReference>
<dbReference type="GO" id="GO:0005524">
    <property type="term" value="F:ATP binding"/>
    <property type="evidence" value="ECO:0007669"/>
    <property type="project" value="UniProtKB-KW"/>
</dbReference>
<dbReference type="Gene3D" id="3.40.50.300">
    <property type="entry name" value="P-loop containing nucleotide triphosphate hydrolases"/>
    <property type="match status" value="2"/>
</dbReference>
<dbReference type="PANTHER" id="PTHR43519">
    <property type="entry name" value="ATP-DEPENDENT RNA HELICASE HRPB"/>
    <property type="match status" value="1"/>
</dbReference>
<dbReference type="PIRSF" id="PIRSF005496">
    <property type="entry name" value="ATP_hel_hrpB"/>
    <property type="match status" value="1"/>
</dbReference>
<dbReference type="NCBIfam" id="TIGR01970">
    <property type="entry name" value="DEAH_box_HrpB"/>
    <property type="match status" value="1"/>
</dbReference>
<dbReference type="GO" id="GO:0016787">
    <property type="term" value="F:hydrolase activity"/>
    <property type="evidence" value="ECO:0007669"/>
    <property type="project" value="UniProtKB-KW"/>
</dbReference>
<comment type="caution">
    <text evidence="8">The sequence shown here is derived from an EMBL/GenBank/DDBJ whole genome shotgun (WGS) entry which is preliminary data.</text>
</comment>
<keyword evidence="1" id="KW-0547">Nucleotide-binding</keyword>
<evidence type="ECO:0000256" key="3">
    <source>
        <dbReference type="ARBA" id="ARBA00022806"/>
    </source>
</evidence>
<evidence type="ECO:0000313" key="8">
    <source>
        <dbReference type="EMBL" id="OOC10337.1"/>
    </source>
</evidence>
<organism evidence="8 9">
    <name type="scientific">Thioalkalivibrio halophilus</name>
    <dbReference type="NCBI Taxonomy" id="252474"/>
    <lineage>
        <taxon>Bacteria</taxon>
        <taxon>Pseudomonadati</taxon>
        <taxon>Pseudomonadota</taxon>
        <taxon>Gammaproteobacteria</taxon>
        <taxon>Chromatiales</taxon>
        <taxon>Ectothiorhodospiraceae</taxon>
        <taxon>Thioalkalivibrio</taxon>
    </lineage>
</organism>
<evidence type="ECO:0000256" key="2">
    <source>
        <dbReference type="ARBA" id="ARBA00022801"/>
    </source>
</evidence>
<keyword evidence="2" id="KW-0378">Hydrolase</keyword>
<protein>
    <submittedName>
        <fullName evidence="8">ATP-dependent helicase HrpB</fullName>
    </submittedName>
</protein>
<dbReference type="RefSeq" id="WP_077244068.1">
    <property type="nucleotide sequence ID" value="NZ_MUZR01000017.1"/>
</dbReference>
<dbReference type="Gene3D" id="1.20.120.1080">
    <property type="match status" value="1"/>
</dbReference>
<dbReference type="Pfam" id="PF00270">
    <property type="entry name" value="DEAD"/>
    <property type="match status" value="1"/>
</dbReference>
<dbReference type="InterPro" id="IPR013689">
    <property type="entry name" value="RNA_helicase_ATP-dep_HrpB_C"/>
</dbReference>
<sequence length="847" mass="91372">MAREEAAALEDLLGPLDAALSSHGAAVLVAEPGAGKTTRVPLHLASGESPGRVVVLQPRRLAARMAATFMAGQCGDAVGQTVGYRVRDAQQVSAQTRVELVTDGIFLRRIQADPLLEGVDTLVFDEFHLRRPEAELALAFALQVRRLLRPELRIVVMSATLDDDAVARLLAGAGPDGGSEGGADPVPVLRARGRQFPVDVRHAPPGPDASLADAVAGAVREALAAESGSLLVFLPGEREIREVAGRLQAGGEAGLDTPSGYARVVPLFGRLSAEEQARAVQPAPAGERKVVLATDIAETSLTIEGVRVVVDAGLAREPRFDAATGLSRLVTVAASKAAAEQRAGRAGRTEPGVAIRLWARAEEVARPDYATPGLRQVDLLPLALELAGWGEPVAGLDWLEPPPGQGLASAQALLAELGAVDAVGRITDHGRALLRLPTHPRLAHMLLRAQERGWSRLACELAVLVEEPGLAGPEMPLDLELRLERARRAGGRTWQRSLRRLEQGLERGAGAAGVGEAAANEAMDESAAPGVLAALAWPERIARRRGGAAGRFVMGNGRGAVLPERERLAHAEFLVAVDCSDAEREARIRCAVALDPAELEREAPELFHRETRCDWVEDGARLENARIRRVGTLVIERQMIALEDPADTVAPWCARLRREGLERLPWDAAASQLRARIRLLHEAMPEAGFPNMDDAALLADLEQWLGPYLAGITRRRDLERLDLAAILRARLDWAQQQQLEREAPARIEVPSGSAHRVDYTCDPPVLAVKLQELFGLTDTPTVAGGRVAVMLHLLSPAGRPVQVTQDLKSFWANGYPEVRRELKGRYPKHPWPEDPWNAPATRHAKRR</sequence>
<dbReference type="GO" id="GO:0004386">
    <property type="term" value="F:helicase activity"/>
    <property type="evidence" value="ECO:0007669"/>
    <property type="project" value="UniProtKB-KW"/>
</dbReference>
<dbReference type="Pfam" id="PF08482">
    <property type="entry name" value="HrpB_C"/>
    <property type="match status" value="1"/>
</dbReference>
<keyword evidence="4" id="KW-0067">ATP-binding</keyword>
<dbReference type="PROSITE" id="PS51192">
    <property type="entry name" value="HELICASE_ATP_BIND_1"/>
    <property type="match status" value="1"/>
</dbReference>
<proteinExistence type="predicted"/>
<dbReference type="Proteomes" id="UP000189177">
    <property type="component" value="Unassembled WGS sequence"/>
</dbReference>
<accession>A0A1V2ZYZ8</accession>
<evidence type="ECO:0000256" key="1">
    <source>
        <dbReference type="ARBA" id="ARBA00022741"/>
    </source>
</evidence>
<dbReference type="Pfam" id="PF00271">
    <property type="entry name" value="Helicase_C"/>
    <property type="match status" value="1"/>
</dbReference>
<dbReference type="SMART" id="SM00847">
    <property type="entry name" value="HA2"/>
    <property type="match status" value="1"/>
</dbReference>
<evidence type="ECO:0000256" key="5">
    <source>
        <dbReference type="SAM" id="MobiDB-lite"/>
    </source>
</evidence>
<dbReference type="GO" id="GO:0003676">
    <property type="term" value="F:nucleic acid binding"/>
    <property type="evidence" value="ECO:0007669"/>
    <property type="project" value="InterPro"/>
</dbReference>
<gene>
    <name evidence="8" type="ORF">B1A74_05935</name>
</gene>
<dbReference type="SMART" id="SM00490">
    <property type="entry name" value="HELICc"/>
    <property type="match status" value="1"/>
</dbReference>
<feature type="region of interest" description="Disordered" evidence="5">
    <location>
        <begin position="826"/>
        <end position="847"/>
    </location>
</feature>
<evidence type="ECO:0000259" key="6">
    <source>
        <dbReference type="PROSITE" id="PS51192"/>
    </source>
</evidence>
<dbReference type="SMART" id="SM00487">
    <property type="entry name" value="DEXDc"/>
    <property type="match status" value="1"/>
</dbReference>
<dbReference type="AlphaFoldDB" id="A0A1V2ZYZ8"/>
<name>A0A1V2ZYZ8_9GAMM</name>
<dbReference type="InterPro" id="IPR010225">
    <property type="entry name" value="HrpB"/>
</dbReference>
<keyword evidence="3 8" id="KW-0347">Helicase</keyword>
<keyword evidence="9" id="KW-1185">Reference proteome</keyword>
<dbReference type="InterPro" id="IPR011545">
    <property type="entry name" value="DEAD/DEAH_box_helicase_dom"/>
</dbReference>
<dbReference type="OrthoDB" id="9805617at2"/>
<dbReference type="EMBL" id="MUZR01000017">
    <property type="protein sequence ID" value="OOC10337.1"/>
    <property type="molecule type" value="Genomic_DNA"/>
</dbReference>
<feature type="domain" description="Helicase ATP-binding" evidence="6">
    <location>
        <begin position="17"/>
        <end position="179"/>
    </location>
</feature>
<feature type="domain" description="Helicase C-terminal" evidence="7">
    <location>
        <begin position="218"/>
        <end position="390"/>
    </location>
</feature>
<dbReference type="SUPFAM" id="SSF52540">
    <property type="entry name" value="P-loop containing nucleoside triphosphate hydrolases"/>
    <property type="match status" value="1"/>
</dbReference>
<dbReference type="PANTHER" id="PTHR43519:SF1">
    <property type="entry name" value="ATP-DEPENDENT RNA HELICASE HRPB"/>
    <property type="match status" value="1"/>
</dbReference>
<reference evidence="8 9" key="1">
    <citation type="submission" date="2017-02" db="EMBL/GenBank/DDBJ databases">
        <title>Genomic diversity within the haloalkaliphilic genus Thioalkalivibrio.</title>
        <authorList>
            <person name="Ahn A.-C."/>
            <person name="Meier-Kolthoff J."/>
            <person name="Overmars L."/>
            <person name="Richter M."/>
            <person name="Woyke T."/>
            <person name="Sorokin D.Y."/>
            <person name="Muyzer G."/>
        </authorList>
    </citation>
    <scope>NUCLEOTIDE SEQUENCE [LARGE SCALE GENOMIC DNA]</scope>
    <source>
        <strain evidence="8 9">HL17</strain>
    </source>
</reference>
<dbReference type="InterPro" id="IPR007502">
    <property type="entry name" value="Helicase-assoc_dom"/>
</dbReference>
<dbReference type="InterPro" id="IPR049614">
    <property type="entry name" value="HrpB_DEXH"/>
</dbReference>
<evidence type="ECO:0000256" key="4">
    <source>
        <dbReference type="ARBA" id="ARBA00022840"/>
    </source>
</evidence>
<evidence type="ECO:0000259" key="7">
    <source>
        <dbReference type="PROSITE" id="PS51194"/>
    </source>
</evidence>